<sequence>MRRVAFLLLPLLLTACHQEPDFDDRYDKAAKEIETRAKAMDADVAEAEKAAAASDAEPKPLPASARPANAPPSSGE</sequence>
<gene>
    <name evidence="2" type="ORF">CVO77_02130</name>
</gene>
<reference evidence="3" key="1">
    <citation type="submission" date="2017-11" db="EMBL/GenBank/DDBJ databases">
        <title>The complete genome sequence of Sphingopyxis pomeranensis sp. nov. strain WS5A3p.</title>
        <authorList>
            <person name="Kaminski M.A."/>
        </authorList>
    </citation>
    <scope>NUCLEOTIDE SEQUENCE [LARGE SCALE GENOMIC DNA]</scope>
    <source>
        <strain evidence="3">WS5A3p</strain>
    </source>
</reference>
<keyword evidence="3" id="KW-1185">Reference proteome</keyword>
<organism evidence="2 3">
    <name type="scientific">Sphingopyxis lindanitolerans</name>
    <dbReference type="NCBI Taxonomy" id="2054227"/>
    <lineage>
        <taxon>Bacteria</taxon>
        <taxon>Pseudomonadati</taxon>
        <taxon>Pseudomonadota</taxon>
        <taxon>Alphaproteobacteria</taxon>
        <taxon>Sphingomonadales</taxon>
        <taxon>Sphingomonadaceae</taxon>
        <taxon>Sphingopyxis</taxon>
    </lineage>
</organism>
<feature type="region of interest" description="Disordered" evidence="1">
    <location>
        <begin position="41"/>
        <end position="76"/>
    </location>
</feature>
<protein>
    <recommendedName>
        <fullName evidence="4">Lipoprotein</fullName>
    </recommendedName>
</protein>
<dbReference type="Proteomes" id="UP000238954">
    <property type="component" value="Chromosome"/>
</dbReference>
<accession>A0A2S8B4U3</accession>
<name>A0A2S8B4U3_9SPHN</name>
<dbReference type="EMBL" id="PHFW01000002">
    <property type="protein sequence ID" value="PQM27422.1"/>
    <property type="molecule type" value="Genomic_DNA"/>
</dbReference>
<dbReference type="AlphaFoldDB" id="A0A2S8B4U3"/>
<comment type="caution">
    <text evidence="2">The sequence shown here is derived from an EMBL/GenBank/DDBJ whole genome shotgun (WGS) entry which is preliminary data.</text>
</comment>
<evidence type="ECO:0000313" key="2">
    <source>
        <dbReference type="EMBL" id="PQM27422.1"/>
    </source>
</evidence>
<evidence type="ECO:0008006" key="4">
    <source>
        <dbReference type="Google" id="ProtNLM"/>
    </source>
</evidence>
<dbReference type="RefSeq" id="WP_105997681.1">
    <property type="nucleotide sequence ID" value="NZ_CM009578.1"/>
</dbReference>
<feature type="compositionally biased region" description="Low complexity" evidence="1">
    <location>
        <begin position="62"/>
        <end position="76"/>
    </location>
</feature>
<proteinExistence type="predicted"/>
<evidence type="ECO:0000256" key="1">
    <source>
        <dbReference type="SAM" id="MobiDB-lite"/>
    </source>
</evidence>
<dbReference type="PROSITE" id="PS51257">
    <property type="entry name" value="PROKAR_LIPOPROTEIN"/>
    <property type="match status" value="1"/>
</dbReference>
<evidence type="ECO:0000313" key="3">
    <source>
        <dbReference type="Proteomes" id="UP000238954"/>
    </source>
</evidence>